<accession>A0A381JA88</accession>
<organism evidence="2 3">
    <name type="scientific">Clostridium putrefaciens</name>
    <dbReference type="NCBI Taxonomy" id="99675"/>
    <lineage>
        <taxon>Bacteria</taxon>
        <taxon>Bacillati</taxon>
        <taxon>Bacillota</taxon>
        <taxon>Clostridia</taxon>
        <taxon>Eubacteriales</taxon>
        <taxon>Clostridiaceae</taxon>
        <taxon>Clostridium</taxon>
    </lineage>
</organism>
<name>A0A381JA88_9CLOT</name>
<dbReference type="GO" id="GO:0003677">
    <property type="term" value="F:DNA binding"/>
    <property type="evidence" value="ECO:0007669"/>
    <property type="project" value="UniProtKB-KW"/>
</dbReference>
<protein>
    <submittedName>
        <fullName evidence="2">DNA-binding protein</fullName>
    </submittedName>
</protein>
<keyword evidence="3" id="KW-1185">Reference proteome</keyword>
<dbReference type="PROSITE" id="PS50005">
    <property type="entry name" value="TPR"/>
    <property type="match status" value="1"/>
</dbReference>
<dbReference type="EMBL" id="UFWZ01000001">
    <property type="protein sequence ID" value="SUY48174.1"/>
    <property type="molecule type" value="Genomic_DNA"/>
</dbReference>
<evidence type="ECO:0000313" key="2">
    <source>
        <dbReference type="EMBL" id="SUY48174.1"/>
    </source>
</evidence>
<reference evidence="2 3" key="1">
    <citation type="submission" date="2018-06" db="EMBL/GenBank/DDBJ databases">
        <authorList>
            <consortium name="Pathogen Informatics"/>
            <person name="Doyle S."/>
        </authorList>
    </citation>
    <scope>NUCLEOTIDE SEQUENCE [LARGE SCALE GENOMIC DNA]</scope>
    <source>
        <strain evidence="2 3">NCTC9836</strain>
    </source>
</reference>
<proteinExistence type="predicted"/>
<keyword evidence="2" id="KW-0238">DNA-binding</keyword>
<dbReference type="InterPro" id="IPR011990">
    <property type="entry name" value="TPR-like_helical_dom_sf"/>
</dbReference>
<sequence>MTGLATFFNVTIDKLLNFKIELSDEEVMKIYSECEALFSNKYNLEKAIEVSENNVLTHSNSYLLNLRIGFLFFAYSWRAGDEMNGNDMLSYATKLFEDVSVNCTKIELVEVALFQLGAIYAELNEYDKAIEALNRIHKSQCEPNDILSSIYIKQENYKEARRLLQGKLYKCIHEISMACMGLTTSYEKHEKDYGMAEKYQKLALDAKKIISKDEDASLILMSEYLRLVEVYLKSSKYNKVLETLKLMMDNIRTNDINDFGKNINNIWCFNEVTVAKRTLTLNLYENISKIFEEPIYDVIRENKEFISILNELKRLETSE</sequence>
<evidence type="ECO:0000313" key="3">
    <source>
        <dbReference type="Proteomes" id="UP000254664"/>
    </source>
</evidence>
<evidence type="ECO:0000256" key="1">
    <source>
        <dbReference type="PROSITE-ProRule" id="PRU00339"/>
    </source>
</evidence>
<gene>
    <name evidence="2" type="ORF">NCTC9836_02550</name>
</gene>
<dbReference type="SUPFAM" id="SSF48452">
    <property type="entry name" value="TPR-like"/>
    <property type="match status" value="1"/>
</dbReference>
<dbReference type="Proteomes" id="UP000254664">
    <property type="component" value="Unassembled WGS sequence"/>
</dbReference>
<dbReference type="InterPro" id="IPR019734">
    <property type="entry name" value="TPR_rpt"/>
</dbReference>
<dbReference type="Gene3D" id="1.25.40.10">
    <property type="entry name" value="Tetratricopeptide repeat domain"/>
    <property type="match status" value="1"/>
</dbReference>
<keyword evidence="1" id="KW-0802">TPR repeat</keyword>
<feature type="repeat" description="TPR" evidence="1">
    <location>
        <begin position="110"/>
        <end position="143"/>
    </location>
</feature>
<dbReference type="AlphaFoldDB" id="A0A381JA88"/>